<dbReference type="GO" id="GO:0005576">
    <property type="term" value="C:extracellular region"/>
    <property type="evidence" value="ECO:0007669"/>
    <property type="project" value="TreeGrafter"/>
</dbReference>
<reference evidence="8 9" key="1">
    <citation type="submission" date="2019-11" db="EMBL/GenBank/DDBJ databases">
        <title>Isolation of a new High Light Tolerant Cyanobacteria.</title>
        <authorList>
            <person name="Dobson Z."/>
            <person name="Vaughn N."/>
            <person name="Vaughn M."/>
            <person name="Fromme P."/>
            <person name="Mazor Y."/>
        </authorList>
    </citation>
    <scope>NUCLEOTIDE SEQUENCE [LARGE SCALE GENOMIC DNA]</scope>
    <source>
        <strain evidence="8 9">0216</strain>
    </source>
</reference>
<feature type="domain" description="1,4-alpha-glucan branching enzyme C-terminal" evidence="7">
    <location>
        <begin position="427"/>
        <end position="526"/>
    </location>
</feature>
<evidence type="ECO:0000256" key="1">
    <source>
        <dbReference type="ARBA" id="ARBA00006821"/>
    </source>
</evidence>
<dbReference type="CDD" id="cd10792">
    <property type="entry name" value="GH57N_AmyC_like"/>
    <property type="match status" value="1"/>
</dbReference>
<evidence type="ECO:0000259" key="6">
    <source>
        <dbReference type="Pfam" id="PF03065"/>
    </source>
</evidence>
<keyword evidence="2 5" id="KW-0119">Carbohydrate metabolism</keyword>
<dbReference type="InterPro" id="IPR028995">
    <property type="entry name" value="Glyco_hydro_57/38_cen_sf"/>
</dbReference>
<dbReference type="InterPro" id="IPR037090">
    <property type="entry name" value="57_glycoside_trans_central"/>
</dbReference>
<feature type="active site" description="Nucleophile" evidence="3">
    <location>
        <position position="189"/>
    </location>
</feature>
<evidence type="ECO:0000256" key="5">
    <source>
        <dbReference type="RuleBase" id="RU361196"/>
    </source>
</evidence>
<dbReference type="Pfam" id="PF03065">
    <property type="entry name" value="Glyco_hydro_57"/>
    <property type="match status" value="1"/>
</dbReference>
<accession>A0A844GW33</accession>
<dbReference type="GO" id="GO:0003844">
    <property type="term" value="F:1,4-alpha-glucan branching enzyme activity"/>
    <property type="evidence" value="ECO:0007669"/>
    <property type="project" value="InterPro"/>
</dbReference>
<dbReference type="PANTHER" id="PTHR41695">
    <property type="entry name" value="1,4-ALPHA-GLUCAN BRANCHING ENZYME RV3031-RELATED"/>
    <property type="match status" value="1"/>
</dbReference>
<protein>
    <submittedName>
        <fullName evidence="8">DUF1957 domain-containing protein</fullName>
    </submittedName>
</protein>
<dbReference type="EMBL" id="WMIA01000009">
    <property type="protein sequence ID" value="MTF39069.1"/>
    <property type="molecule type" value="Genomic_DNA"/>
</dbReference>
<dbReference type="GO" id="GO:0030979">
    <property type="term" value="P:alpha-glucan biosynthetic process"/>
    <property type="evidence" value="ECO:0007669"/>
    <property type="project" value="InterPro"/>
</dbReference>
<dbReference type="InterPro" id="IPR027291">
    <property type="entry name" value="Glyco_hydro_38_N_sf"/>
</dbReference>
<dbReference type="InterPro" id="IPR011330">
    <property type="entry name" value="Glyco_hydro/deAcase_b/a-brl"/>
</dbReference>
<feature type="active site" description="Proton donor" evidence="3">
    <location>
        <position position="353"/>
    </location>
</feature>
<dbReference type="SUPFAM" id="SSF88688">
    <property type="entry name" value="Families 57/38 glycoside transferase middle domain"/>
    <property type="match status" value="1"/>
</dbReference>
<feature type="binding site" evidence="4">
    <location>
        <position position="407"/>
    </location>
    <ligand>
        <name>substrate</name>
    </ligand>
</feature>
<name>A0A844GW33_9CHRO</name>
<dbReference type="Gene3D" id="1.20.1430.10">
    <property type="entry name" value="Families 57/38 glycoside transferase, middle domain"/>
    <property type="match status" value="1"/>
</dbReference>
<feature type="binding site" evidence="4">
    <location>
        <position position="241"/>
    </location>
    <ligand>
        <name>substrate</name>
    </ligand>
</feature>
<dbReference type="SUPFAM" id="SSF88713">
    <property type="entry name" value="Glycoside hydrolase/deacetylase"/>
    <property type="match status" value="1"/>
</dbReference>
<evidence type="ECO:0000313" key="8">
    <source>
        <dbReference type="EMBL" id="MTF39069.1"/>
    </source>
</evidence>
<gene>
    <name evidence="8" type="ORF">GGC33_09015</name>
</gene>
<evidence type="ECO:0000313" key="9">
    <source>
        <dbReference type="Proteomes" id="UP000437131"/>
    </source>
</evidence>
<feature type="domain" description="Glycoside hydrolase family 57 N-terminal" evidence="6">
    <location>
        <begin position="7"/>
        <end position="398"/>
    </location>
</feature>
<evidence type="ECO:0000256" key="2">
    <source>
        <dbReference type="ARBA" id="ARBA00023277"/>
    </source>
</evidence>
<dbReference type="Gene3D" id="3.20.110.10">
    <property type="entry name" value="Glycoside hydrolase 38, N terminal domain"/>
    <property type="match status" value="1"/>
</dbReference>
<dbReference type="InterPro" id="IPR015293">
    <property type="entry name" value="BE_C"/>
</dbReference>
<dbReference type="AlphaFoldDB" id="A0A844GW33"/>
<feature type="binding site" evidence="4">
    <location>
        <position position="466"/>
    </location>
    <ligand>
        <name>substrate</name>
    </ligand>
</feature>
<evidence type="ECO:0000256" key="4">
    <source>
        <dbReference type="PIRSR" id="PIRSR640042-2"/>
    </source>
</evidence>
<evidence type="ECO:0000259" key="7">
    <source>
        <dbReference type="Pfam" id="PF09210"/>
    </source>
</evidence>
<comment type="similarity">
    <text evidence="1 5">Belongs to the glycosyl hydrolase 57 family.</text>
</comment>
<dbReference type="InterPro" id="IPR040042">
    <property type="entry name" value="Branching_enz_MT3115-like"/>
</dbReference>
<sequence length="527" mass="61662">MALGYLALVLHAHLPFVRHPESDYVLEEEWLYEAITETYIPILRVFRDLKKDGVEFKITMSLTPTLVSMLKDELLQHRYDQYLQKLEQLILKEVISNQNNGHLKYLAEYYEQEFAQIRQIWNESERDLVSAFKTFQDSNNLDIVTCGATHGYLPLMKMYPNAVKAQIEVACDHYHDNFGQFPKGIWLPECAYYQGLEDILASAGLRYFITDGHGLIHGNPVPRFGTYAPIFTPRGVAVFGRDSESSQQVWSSEIGYPGDPVYREFYKDLGWEADYEYIKPYIMPNGQRKNVGIKYYKITDRTCSLSEKGLYDPYWAKEKAAEHAGNFLFNRIQQVKHLAGVMGREPIVVSPYDAELYGHWWYEGPQFLDFLCRKIWFDQETIVMTTLGEYLQNHPTQQVATPAQSSWGYKGYHEFWLNESNSWIYPHLHKAIEKMTELAQRNPESELELRALNQAGRELLLAQSSDWAFIMHTGTMVDYAVKRTKNHLLRFNRLYEEIKNGDINGDWLLKLEIMDNIFPDFDYQVYR</sequence>
<evidence type="ECO:0000256" key="3">
    <source>
        <dbReference type="PIRSR" id="PIRSR640042-1"/>
    </source>
</evidence>
<feature type="binding site" evidence="4">
    <location>
        <position position="258"/>
    </location>
    <ligand>
        <name>substrate</name>
    </ligand>
</feature>
<organism evidence="8 9">
    <name type="scientific">Cyanobacterium aponinum 0216</name>
    <dbReference type="NCBI Taxonomy" id="2676140"/>
    <lineage>
        <taxon>Bacteria</taxon>
        <taxon>Bacillati</taxon>
        <taxon>Cyanobacteriota</taxon>
        <taxon>Cyanophyceae</taxon>
        <taxon>Oscillatoriophycideae</taxon>
        <taxon>Chroococcales</taxon>
        <taxon>Geminocystaceae</taxon>
        <taxon>Cyanobacterium</taxon>
    </lineage>
</organism>
<dbReference type="PANTHER" id="PTHR41695:SF1">
    <property type="entry name" value="1,4-ALPHA-GLUCAN BRANCHING ENZYME TK1436"/>
    <property type="match status" value="1"/>
</dbReference>
<proteinExistence type="inferred from homology"/>
<dbReference type="Proteomes" id="UP000437131">
    <property type="component" value="Unassembled WGS sequence"/>
</dbReference>
<dbReference type="Pfam" id="PF09210">
    <property type="entry name" value="BE_C"/>
    <property type="match status" value="1"/>
</dbReference>
<dbReference type="RefSeq" id="WP_015219427.1">
    <property type="nucleotide sequence ID" value="NZ_WMIA01000009.1"/>
</dbReference>
<comment type="caution">
    <text evidence="8">The sequence shown here is derived from an EMBL/GenBank/DDBJ whole genome shotgun (WGS) entry which is preliminary data.</text>
</comment>
<dbReference type="InterPro" id="IPR004300">
    <property type="entry name" value="Glyco_hydro_57_N"/>
</dbReference>